<protein>
    <submittedName>
        <fullName evidence="1">Uncharacterized protein</fullName>
    </submittedName>
</protein>
<comment type="caution">
    <text evidence="1">The sequence shown here is derived from an EMBL/GenBank/DDBJ whole genome shotgun (WGS) entry which is preliminary data.</text>
</comment>
<accession>A0A0G1N8S9</accession>
<name>A0A0G1N8S9_9BACT</name>
<gene>
    <name evidence="1" type="ORF">UX25_C0026G0015</name>
</gene>
<dbReference type="AlphaFoldDB" id="A0A0G1N8S9"/>
<sequence length="134" mass="15436">MSISSLEFGDIFVYMGKYYVFLACNENTWFMGLILNKQLSETFLKLYHTSLAKNKTGLQSQKAFCFSELQTEELRGRVLHLGKTDYEPPEKLPEKLPITLCKKDLIEIKKEILKKGSPVPKILIEYISPINLES</sequence>
<reference evidence="1 2" key="1">
    <citation type="journal article" date="2015" name="Nature">
        <title>rRNA introns, odd ribosomes, and small enigmatic genomes across a large radiation of phyla.</title>
        <authorList>
            <person name="Brown C.T."/>
            <person name="Hug L.A."/>
            <person name="Thomas B.C."/>
            <person name="Sharon I."/>
            <person name="Castelle C.J."/>
            <person name="Singh A."/>
            <person name="Wilkins M.J."/>
            <person name="Williams K.H."/>
            <person name="Banfield J.F."/>
        </authorList>
    </citation>
    <scope>NUCLEOTIDE SEQUENCE [LARGE SCALE GENOMIC DNA]</scope>
</reference>
<organism evidence="1 2">
    <name type="scientific">Candidatus Woesebacteria bacterium GW2011_GWC2_45_9</name>
    <dbReference type="NCBI Taxonomy" id="1618589"/>
    <lineage>
        <taxon>Bacteria</taxon>
        <taxon>Candidatus Woeseibacteriota</taxon>
    </lineage>
</organism>
<evidence type="ECO:0000313" key="2">
    <source>
        <dbReference type="Proteomes" id="UP000034922"/>
    </source>
</evidence>
<dbReference type="Proteomes" id="UP000034922">
    <property type="component" value="Unassembled WGS sequence"/>
</dbReference>
<evidence type="ECO:0000313" key="1">
    <source>
        <dbReference type="EMBL" id="KKU16707.1"/>
    </source>
</evidence>
<proteinExistence type="predicted"/>
<dbReference type="STRING" id="1618589.UX25_C0026G0015"/>
<dbReference type="EMBL" id="LCLM01000026">
    <property type="protein sequence ID" value="KKU16707.1"/>
    <property type="molecule type" value="Genomic_DNA"/>
</dbReference>